<proteinExistence type="predicted"/>
<organism evidence="1">
    <name type="scientific">Tetraodon nigroviridis</name>
    <name type="common">Spotted green pufferfish</name>
    <name type="synonym">Chelonodon nigroviridis</name>
    <dbReference type="NCBI Taxonomy" id="99883"/>
    <lineage>
        <taxon>Eukaryota</taxon>
        <taxon>Metazoa</taxon>
        <taxon>Chordata</taxon>
        <taxon>Craniata</taxon>
        <taxon>Vertebrata</taxon>
        <taxon>Euteleostomi</taxon>
        <taxon>Actinopterygii</taxon>
        <taxon>Neopterygii</taxon>
        <taxon>Teleostei</taxon>
        <taxon>Neoteleostei</taxon>
        <taxon>Acanthomorphata</taxon>
        <taxon>Eupercaria</taxon>
        <taxon>Tetraodontiformes</taxon>
        <taxon>Tetradontoidea</taxon>
        <taxon>Tetraodontidae</taxon>
        <taxon>Tetraodon</taxon>
    </lineage>
</organism>
<protein>
    <submittedName>
        <fullName evidence="1">(spotted green pufferfish) hypothetical protein</fullName>
    </submittedName>
</protein>
<accession>Q4RWI6</accession>
<dbReference type="KEGG" id="tng:GSTEN00027842G001"/>
<dbReference type="EMBL" id="CAAE01014987">
    <property type="protein sequence ID" value="CAG07246.1"/>
    <property type="molecule type" value="Genomic_DNA"/>
</dbReference>
<reference evidence="1" key="2">
    <citation type="submission" date="2004-02" db="EMBL/GenBank/DDBJ databases">
        <authorList>
            <consortium name="Genoscope"/>
            <consortium name="Whitehead Institute Centre for Genome Research"/>
        </authorList>
    </citation>
    <scope>NUCLEOTIDE SEQUENCE</scope>
</reference>
<reference evidence="1" key="1">
    <citation type="journal article" date="2004" name="Nature">
        <title>Genome duplication in the teleost fish Tetraodon nigroviridis reveals the early vertebrate proto-karyotype.</title>
        <authorList>
            <person name="Jaillon O."/>
            <person name="Aury J.-M."/>
            <person name="Brunet F."/>
            <person name="Petit J.-L."/>
            <person name="Stange-Thomann N."/>
            <person name="Mauceli E."/>
            <person name="Bouneau L."/>
            <person name="Fischer C."/>
            <person name="Ozouf-Costaz C."/>
            <person name="Bernot A."/>
            <person name="Nicaud S."/>
            <person name="Jaffe D."/>
            <person name="Fisher S."/>
            <person name="Lutfalla G."/>
            <person name="Dossat C."/>
            <person name="Segurens B."/>
            <person name="Dasilva C."/>
            <person name="Salanoubat M."/>
            <person name="Levy M."/>
            <person name="Boudet N."/>
            <person name="Castellano S."/>
            <person name="Anthouard V."/>
            <person name="Jubin C."/>
            <person name="Castelli V."/>
            <person name="Katinka M."/>
            <person name="Vacherie B."/>
            <person name="Biemont C."/>
            <person name="Skalli Z."/>
            <person name="Cattolico L."/>
            <person name="Poulain J."/>
            <person name="De Berardinis V."/>
            <person name="Cruaud C."/>
            <person name="Duprat S."/>
            <person name="Brottier P."/>
            <person name="Coutanceau J.-P."/>
            <person name="Gouzy J."/>
            <person name="Parra G."/>
            <person name="Lardier G."/>
            <person name="Chapple C."/>
            <person name="McKernan K.J."/>
            <person name="McEwan P."/>
            <person name="Bosak S."/>
            <person name="Kellis M."/>
            <person name="Volff J.-N."/>
            <person name="Guigo R."/>
            <person name="Zody M.C."/>
            <person name="Mesirov J."/>
            <person name="Lindblad-Toh K."/>
            <person name="Birren B."/>
            <person name="Nusbaum C."/>
            <person name="Kahn D."/>
            <person name="Robinson-Rechavi M."/>
            <person name="Laudet V."/>
            <person name="Schachter V."/>
            <person name="Quetier F."/>
            <person name="Saurin W."/>
            <person name="Scarpelli C."/>
            <person name="Wincker P."/>
            <person name="Lander E.S."/>
            <person name="Weissenbach J."/>
            <person name="Roest Crollius H."/>
        </authorList>
    </citation>
    <scope>NUCLEOTIDE SEQUENCE [LARGE SCALE GENOMIC DNA]</scope>
</reference>
<comment type="caution">
    <text evidence="1">The sequence shown here is derived from an EMBL/GenBank/DDBJ whole genome shotgun (WGS) entry which is preliminary data.</text>
</comment>
<evidence type="ECO:0000313" key="1">
    <source>
        <dbReference type="EMBL" id="CAG07246.1"/>
    </source>
</evidence>
<name>Q4RWI6_TETNG</name>
<gene>
    <name evidence="1" type="ORF">GSTENG00027842001</name>
</gene>
<dbReference type="AlphaFoldDB" id="Q4RWI6"/>
<sequence>MVKVLLLRLLVQLGNNHEASLTRKWSFQEFFAYCSLNVQILVCVFLQERITFHRKRKKSSHSLECFNMALCTCHITNSTFGVLVVLTAQEKNHVCFQC</sequence>